<dbReference type="AlphaFoldDB" id="A0A5C7Y2U9"/>
<proteinExistence type="predicted"/>
<dbReference type="EMBL" id="SSGD01000061">
    <property type="protein sequence ID" value="TXI55941.1"/>
    <property type="molecule type" value="Genomic_DNA"/>
</dbReference>
<name>A0A5C7Y2U9_9MYCO</name>
<evidence type="ECO:0000313" key="1">
    <source>
        <dbReference type="EMBL" id="TXI55941.1"/>
    </source>
</evidence>
<reference evidence="1 2" key="1">
    <citation type="submission" date="2018-09" db="EMBL/GenBank/DDBJ databases">
        <title>Metagenome Assembled Genomes from an Advanced Water Purification Facility.</title>
        <authorList>
            <person name="Stamps B.W."/>
            <person name="Spear J.R."/>
        </authorList>
    </citation>
    <scope>NUCLEOTIDE SEQUENCE [LARGE SCALE GENOMIC DNA]</scope>
    <source>
        <strain evidence="1">Bin_29_2</strain>
    </source>
</reference>
<organism evidence="1 2">
    <name type="scientific">Mycolicibacter arupensis</name>
    <dbReference type="NCBI Taxonomy" id="342002"/>
    <lineage>
        <taxon>Bacteria</taxon>
        <taxon>Bacillati</taxon>
        <taxon>Actinomycetota</taxon>
        <taxon>Actinomycetes</taxon>
        <taxon>Mycobacteriales</taxon>
        <taxon>Mycobacteriaceae</taxon>
        <taxon>Mycolicibacter</taxon>
    </lineage>
</organism>
<protein>
    <submittedName>
        <fullName evidence="1">Uncharacterized protein</fullName>
    </submittedName>
</protein>
<comment type="caution">
    <text evidence="1">The sequence shown here is derived from an EMBL/GenBank/DDBJ whole genome shotgun (WGS) entry which is preliminary data.</text>
</comment>
<dbReference type="Proteomes" id="UP000321797">
    <property type="component" value="Unassembled WGS sequence"/>
</dbReference>
<gene>
    <name evidence="1" type="ORF">E6Q54_11990</name>
</gene>
<dbReference type="RefSeq" id="WP_276760837.1">
    <property type="nucleotide sequence ID" value="NZ_SSGD01000061.1"/>
</dbReference>
<sequence length="91" mass="10233">MDDLDELFARIAELEADDDGDTDYPWSDAATWTADDGWIGDGKRVPAPLTLADFPATAASTDMSESALLNWLDDPQPAPRRVPVRRRRFRR</sequence>
<accession>A0A5C7Y2U9</accession>
<evidence type="ECO:0000313" key="2">
    <source>
        <dbReference type="Proteomes" id="UP000321797"/>
    </source>
</evidence>